<sequence>MRKRITRGDFIKMLQGFSLAEPSFKVWTLTFGDHKSRRTGEGMEFKEYRQYESGEDIGGLDVEASLRTGEKLVRMNLTEEKVKRAVILDDSPSLGYYGMRETALLAAGCYLMSAIKKKDPISLITYVNDGKIPFISPSMFSAEEAIGLLLDLFDRKLRVSSPGKNTFVALAADVSRCADMANSLVVMISDFLFSDVFVRYEKGLKKEKLNGFSEFKHGIDIMLGGRESRDMALIGVAPYWDDFLELSGFFTFSDSESGKRVLIRFTRSGAGTFVERQISREALFKEHSEYLDIPMVWLHAGDNAAEVIEKTFL</sequence>
<dbReference type="PANTHER" id="PTHR33608">
    <property type="entry name" value="BLL2464 PROTEIN"/>
    <property type="match status" value="1"/>
</dbReference>
<evidence type="ECO:0000259" key="1">
    <source>
        <dbReference type="Pfam" id="PF01882"/>
    </source>
</evidence>
<reference evidence="2 3" key="1">
    <citation type="journal article" date="2016" name="Nat. Commun.">
        <title>Thousands of microbial genomes shed light on interconnected biogeochemical processes in an aquifer system.</title>
        <authorList>
            <person name="Anantharaman K."/>
            <person name="Brown C.T."/>
            <person name="Hug L.A."/>
            <person name="Sharon I."/>
            <person name="Castelle C.J."/>
            <person name="Probst A.J."/>
            <person name="Thomas B.C."/>
            <person name="Singh A."/>
            <person name="Wilkins M.J."/>
            <person name="Karaoz U."/>
            <person name="Brodie E.L."/>
            <person name="Williams K.H."/>
            <person name="Hubbard S.S."/>
            <person name="Banfield J.F."/>
        </authorList>
    </citation>
    <scope>NUCLEOTIDE SEQUENCE [LARGE SCALE GENOMIC DNA]</scope>
</reference>
<dbReference type="Pfam" id="PF01882">
    <property type="entry name" value="DUF58"/>
    <property type="match status" value="1"/>
</dbReference>
<proteinExistence type="predicted"/>
<evidence type="ECO:0000313" key="2">
    <source>
        <dbReference type="EMBL" id="OGF82038.1"/>
    </source>
</evidence>
<name>A0A1F5X2A5_9BACT</name>
<organism evidence="2 3">
    <name type="scientific">Candidatus Giovannonibacteria bacterium RIFCSPLOWO2_01_FULL_44_16</name>
    <dbReference type="NCBI Taxonomy" id="1798348"/>
    <lineage>
        <taxon>Bacteria</taxon>
        <taxon>Candidatus Giovannoniibacteriota</taxon>
    </lineage>
</organism>
<accession>A0A1F5X2A5</accession>
<dbReference type="AlphaFoldDB" id="A0A1F5X2A5"/>
<protein>
    <recommendedName>
        <fullName evidence="1">DUF58 domain-containing protein</fullName>
    </recommendedName>
</protein>
<evidence type="ECO:0000313" key="3">
    <source>
        <dbReference type="Proteomes" id="UP000178046"/>
    </source>
</evidence>
<comment type="caution">
    <text evidence="2">The sequence shown here is derived from an EMBL/GenBank/DDBJ whole genome shotgun (WGS) entry which is preliminary data.</text>
</comment>
<dbReference type="PANTHER" id="PTHR33608:SF6">
    <property type="entry name" value="BLL2464 PROTEIN"/>
    <property type="match status" value="1"/>
</dbReference>
<gene>
    <name evidence="2" type="ORF">A2924_03695</name>
</gene>
<feature type="domain" description="DUF58" evidence="1">
    <location>
        <begin position="47"/>
        <end position="196"/>
    </location>
</feature>
<dbReference type="Proteomes" id="UP000178046">
    <property type="component" value="Unassembled WGS sequence"/>
</dbReference>
<dbReference type="InterPro" id="IPR002881">
    <property type="entry name" value="DUF58"/>
</dbReference>
<dbReference type="EMBL" id="MFIA01000032">
    <property type="protein sequence ID" value="OGF82038.1"/>
    <property type="molecule type" value="Genomic_DNA"/>
</dbReference>